<dbReference type="GO" id="GO:0005829">
    <property type="term" value="C:cytosol"/>
    <property type="evidence" value="ECO:0007669"/>
    <property type="project" value="TreeGrafter"/>
</dbReference>
<dbReference type="KEGG" id="tpf:TPHA_0P00350"/>
<keyword evidence="3" id="KW-0227">DNA damage</keyword>
<dbReference type="InterPro" id="IPR016024">
    <property type="entry name" value="ARM-type_fold"/>
</dbReference>
<organism evidence="9 10">
    <name type="scientific">Tetrapisispora phaffii (strain ATCC 24235 / CBS 4417 / NBRC 1672 / NRRL Y-8282 / UCD 70-5)</name>
    <name type="common">Yeast</name>
    <name type="synonym">Fabospora phaffii</name>
    <dbReference type="NCBI Taxonomy" id="1071381"/>
    <lineage>
        <taxon>Eukaryota</taxon>
        <taxon>Fungi</taxon>
        <taxon>Dikarya</taxon>
        <taxon>Ascomycota</taxon>
        <taxon>Saccharomycotina</taxon>
        <taxon>Saccharomycetes</taxon>
        <taxon>Saccharomycetales</taxon>
        <taxon>Saccharomycetaceae</taxon>
        <taxon>Tetrapisispora</taxon>
    </lineage>
</organism>
<protein>
    <recommendedName>
        <fullName evidence="11">Proteasome activator Blm10 mid region domain-containing protein</fullName>
    </recommendedName>
</protein>
<proteinExistence type="inferred from homology"/>
<dbReference type="EMBL" id="HE612871">
    <property type="protein sequence ID" value="CCE66193.1"/>
    <property type="molecule type" value="Genomic_DNA"/>
</dbReference>
<evidence type="ECO:0000259" key="6">
    <source>
        <dbReference type="Pfam" id="PF11919"/>
    </source>
</evidence>
<dbReference type="InterPro" id="IPR032372">
    <property type="entry name" value="Blm10_N"/>
</dbReference>
<name>G8C215_TETPH</name>
<keyword evidence="2" id="KW-0677">Repeat</keyword>
<evidence type="ECO:0000259" key="8">
    <source>
        <dbReference type="Pfam" id="PF16547"/>
    </source>
</evidence>
<feature type="region of interest" description="Disordered" evidence="5">
    <location>
        <begin position="1"/>
        <end position="35"/>
    </location>
</feature>
<dbReference type="OMA" id="YLTFESH"/>
<dbReference type="GO" id="GO:0070628">
    <property type="term" value="F:proteasome binding"/>
    <property type="evidence" value="ECO:0007669"/>
    <property type="project" value="InterPro"/>
</dbReference>
<sequence length="2080" mass="239981">MVNEDARRRSRASEEIHGEVKRGKLADNKHRNGLDPETVLAERMRHYGLDYVEDAEEHSKNVFDKSSKWFSRDVKPKFPIDECLPYKIESHLEQAKYVCHILINLYVAINSKDIQGLISISTQDFAELKQDIQSYGVENGVVDTDMLNSDIADFDEGEYMEEQIDENEYIDLAGPDFNAIGKITSASATIVNVNYWTNELKNCMHIDFPLALRKKLASVYYYLSLVQGQKIYRQMHVEMFEQLVSKDDDGTNFTDLLIKDGLVLDYSLLFDYLSEFLPYPDSDYVRHDINSKDDLQLFRLLLKLAHQAKPFFNEKDTKLMTRVMDSFMSSLAPSTMSTVLPMITSFVPYHYHKDAKILDYFPLFFSLWSSVSANIAIDTHMYDFVGNISEDVHSKLLKNDDRINDVEFTKFGVFTASQLTFLFNRVQGHLRTDGQIHSYSRTVRPFVYCINGSSHSEYFAKLSSLVNSIETFVHPSNSGYWTKTIAKFIHGFIKMYHKRYTFEKYISSKSSNDFRLTDECHAKIVDTFVDILITGSQSKGSEIANYYISSFAYLLDLNPTNKQKIFDKILGDLYEALGGEYVHSRHRIISSLKQFTRIVRYMATDTLYRVHVTNILSMLVSKMDINDTNLTSNLINGIVSTASFIPFANMIKDDEYLTFESHTLPFIEQHYYYIKSEENNGQFQYDPEILHNAFRASTTIFENIAREYIDKLFQFISVDLEDGFISKINNTTMLMQESMDDKIFAYYSKKLLTSFWENDLIVESNPNYELLTIPLAALVKRDPTLCQSIFKNLAFNIRNQIEKGAGSIRSTSEIQQRDYRLVLYLTAMNDVIRQSYSTVLSFHKELFDFMTYIYDNITNPPIDIITSILSHSVLATLTTTEVVNSPLFAKDCKVSLEDRWGGMQFDDSKFNKDNLKFDWHVSTQEEVAVAIEFLENIFKYCKENTLKTLESGETGSFFVDKIQKYVLIMTHTLSGASLLFDPDFNQQLIKLNHDLKTKDMSSYKEIFSSMMSLNFNQSYLDEFEKESSSTPSTLNSEDAVEMKASSTDELVTEGEIDELAVQSFENTPIPGATSSSGEETAVFREIDIFACNYFFGVTTEEKFNNPRYLHVHHIRNEIGLFFHKLFTYLSKNFEDNTMIFQILLHGLKVWFTDVGQEVIFNEDQTAKLDLEFLENIQTLSHLVEPFTRTALSVKADNYHQSRVYLHSTIRKPSLLERRLLNDIVVLAASVYPDVSKPAQGTLVHCMKQLFGSYLYVIELIIRKLNECIKSNSYMEIEVVLSILMIKKIHRRLMSDYNNQEQIIILLIQCCGIHEMDIALYAEKILNDIVTGLKIPSSVCVIDENAKKNISPSDNLIDTQVSLIEKAKNNKRKLYLSRLSKIKDKLYTELKKDPEGNWKVSMFIVRFISKLEASLEFQSDVKSLEIIFEQIQTKHPMLIQLGIKCLLGIFNKILSLSDYKYDITRAYVSNFDPASVNKIDTSQTSFNKTFQTEMNKFENPSYFIDSRPFVGWLCWGSPMKVLQTRQVDLVLQNYEQDMLIKFSNSVTKEFLKELVSNFVKDNETKSIFSSGNVSFYMLVVYACSQEHCEYDIDFLFELCEETYDKYDKASMIMSVEIFSGLICGIKYLDERRVGEVDKFVDRFLEKCLFNELNQDGFEIWGTICWWLPTVVDCRRCPAMYKRFSDISSIIEMSNEDVSNQVSRINMFRNLLMGIEYKSPNTSPVLELLKFDNQHEPIREVSAKLLSTIIQNRSAPNYVSSEEVIKAQSENSSGLGIPIKRMPPKIGEYIAAQFAMIKEESLKVTEMTPQEILKSRYYFMASSMYFLLSELGRGPNKILLVPYIVEYVMPFLMDLTTHKDMCKISGLDPAKLYVSIAYMPIPRAYISDIINLICDDSVVASSFQKQLQMSLIQHFLSSQLLQLTETEKSMILEEIITNLYNSQYIEVRMRAAEVLSDIVHNFGDEQRLTMLIARFSKELCGFSWEPARACRRPTSKSTAVWSGWGPIVSAFPYVFPLPKWIPEQLSVLASWARTHGMAGIAAKNTISEFKKVRTDTWQFDRQVFSGEQLEDMEGALWRSYYA</sequence>
<keyword evidence="10" id="KW-1185">Reference proteome</keyword>
<dbReference type="STRING" id="1071381.G8C215"/>
<dbReference type="Gene3D" id="1.10.287.2210">
    <property type="match status" value="1"/>
</dbReference>
<evidence type="ECO:0000256" key="5">
    <source>
        <dbReference type="SAM" id="MobiDB-lite"/>
    </source>
</evidence>
<dbReference type="PANTHER" id="PTHR32170:SF3">
    <property type="entry name" value="PROTEASOME ACTIVATOR COMPLEX SUBUNIT 4"/>
    <property type="match status" value="1"/>
</dbReference>
<feature type="domain" description="Proteasome activator complex subunit 4 C-terminal" evidence="6">
    <location>
        <begin position="1999"/>
        <end position="2080"/>
    </location>
</feature>
<dbReference type="PANTHER" id="PTHR32170">
    <property type="entry name" value="PROTEASOME ACTIVATOR COMPLEX SUBUNIT 4"/>
    <property type="match status" value="1"/>
</dbReference>
<feature type="domain" description="Proteasome activator Blm10 middle HEAT repeats region" evidence="7">
    <location>
        <begin position="462"/>
        <end position="980"/>
    </location>
</feature>
<dbReference type="RefSeq" id="XP_003688627.1">
    <property type="nucleotide sequence ID" value="XM_003688579.1"/>
</dbReference>
<dbReference type="Pfam" id="PF16547">
    <property type="entry name" value="BLM10_N"/>
    <property type="match status" value="1"/>
</dbReference>
<evidence type="ECO:0000256" key="4">
    <source>
        <dbReference type="ARBA" id="ARBA00023204"/>
    </source>
</evidence>
<dbReference type="HOGENOM" id="CLU_000772_0_0_1"/>
<dbReference type="Pfam" id="PF11919">
    <property type="entry name" value="PSME4_C"/>
    <property type="match status" value="1"/>
</dbReference>
<dbReference type="SUPFAM" id="SSF48371">
    <property type="entry name" value="ARM repeat"/>
    <property type="match status" value="2"/>
</dbReference>
<dbReference type="Proteomes" id="UP000005666">
    <property type="component" value="Chromosome 16"/>
</dbReference>
<dbReference type="GO" id="GO:0016504">
    <property type="term" value="F:peptidase activator activity"/>
    <property type="evidence" value="ECO:0007669"/>
    <property type="project" value="InterPro"/>
</dbReference>
<gene>
    <name evidence="9" type="primary">TPHA0P00350</name>
    <name evidence="9" type="ordered locus">TPHA_0P00350</name>
</gene>
<evidence type="ECO:0000313" key="10">
    <source>
        <dbReference type="Proteomes" id="UP000005666"/>
    </source>
</evidence>
<dbReference type="GO" id="GO:0006281">
    <property type="term" value="P:DNA repair"/>
    <property type="evidence" value="ECO:0007669"/>
    <property type="project" value="UniProtKB-KW"/>
</dbReference>
<dbReference type="Pfam" id="PF16507">
    <property type="entry name" value="HEAT_PSME4_mid"/>
    <property type="match status" value="1"/>
</dbReference>
<evidence type="ECO:0000259" key="7">
    <source>
        <dbReference type="Pfam" id="PF16507"/>
    </source>
</evidence>
<evidence type="ECO:0000256" key="2">
    <source>
        <dbReference type="ARBA" id="ARBA00022737"/>
    </source>
</evidence>
<dbReference type="InterPro" id="IPR021843">
    <property type="entry name" value="PSME4_C"/>
</dbReference>
<reference evidence="9 10" key="1">
    <citation type="journal article" date="2011" name="Proc. Natl. Acad. Sci. U.S.A.">
        <title>Evolutionary erosion of yeast sex chromosomes by mating-type switching accidents.</title>
        <authorList>
            <person name="Gordon J.L."/>
            <person name="Armisen D."/>
            <person name="Proux-Wera E."/>
            <person name="Oheigeartaigh S.S."/>
            <person name="Byrne K.P."/>
            <person name="Wolfe K.H."/>
        </authorList>
    </citation>
    <scope>NUCLEOTIDE SEQUENCE [LARGE SCALE GENOMIC DNA]</scope>
    <source>
        <strain evidence="10">ATCC 24235 / CBS 4417 / NBRC 1672 / NRRL Y-8282 / UCD 70-5</strain>
    </source>
</reference>
<dbReference type="GO" id="GO:0010499">
    <property type="term" value="P:proteasomal ubiquitin-independent protein catabolic process"/>
    <property type="evidence" value="ECO:0007669"/>
    <property type="project" value="TreeGrafter"/>
</dbReference>
<feature type="domain" description="Proteasome activator Blm10 N-terminal" evidence="8">
    <location>
        <begin position="40"/>
        <end position="117"/>
    </location>
</feature>
<accession>G8C215</accession>
<evidence type="ECO:0008006" key="11">
    <source>
        <dbReference type="Google" id="ProtNLM"/>
    </source>
</evidence>
<evidence type="ECO:0000256" key="1">
    <source>
        <dbReference type="ARBA" id="ARBA00005739"/>
    </source>
</evidence>
<dbReference type="InterPro" id="IPR035309">
    <property type="entry name" value="PSME4"/>
</dbReference>
<keyword evidence="4" id="KW-0234">DNA repair</keyword>
<evidence type="ECO:0000256" key="3">
    <source>
        <dbReference type="ARBA" id="ARBA00022763"/>
    </source>
</evidence>
<dbReference type="GeneID" id="11530818"/>
<dbReference type="OrthoDB" id="17907at2759"/>
<dbReference type="InterPro" id="IPR032430">
    <property type="entry name" value="Blm10_mid"/>
</dbReference>
<dbReference type="eggNOG" id="KOG1851">
    <property type="taxonomic scope" value="Eukaryota"/>
</dbReference>
<evidence type="ECO:0000313" key="9">
    <source>
        <dbReference type="EMBL" id="CCE66193.1"/>
    </source>
</evidence>
<dbReference type="GO" id="GO:0005634">
    <property type="term" value="C:nucleus"/>
    <property type="evidence" value="ECO:0007669"/>
    <property type="project" value="TreeGrafter"/>
</dbReference>
<comment type="similarity">
    <text evidence="1">Belongs to the BLM10 family.</text>
</comment>